<keyword evidence="1" id="KW-0805">Transcription regulation</keyword>
<dbReference type="Pfam" id="PF04542">
    <property type="entry name" value="Sigma70_r2"/>
    <property type="match status" value="1"/>
</dbReference>
<reference evidence="9 10" key="1">
    <citation type="submission" date="2024-07" db="EMBL/GenBank/DDBJ databases">
        <authorList>
            <person name="Thanompreechachai J."/>
            <person name="Duangmal K."/>
        </authorList>
    </citation>
    <scope>NUCLEOTIDE SEQUENCE [LARGE SCALE GENOMIC DNA]</scope>
    <source>
        <strain evidence="9 10">TBRC 1896</strain>
    </source>
</reference>
<dbReference type="InterPro" id="IPR014284">
    <property type="entry name" value="RNA_pol_sigma-70_dom"/>
</dbReference>
<dbReference type="NCBIfam" id="TIGR02980">
    <property type="entry name" value="SigBFG"/>
    <property type="match status" value="1"/>
</dbReference>
<feature type="domain" description="RNA polymerase sigma-70 region 3" evidence="6">
    <location>
        <begin position="117"/>
        <end position="170"/>
    </location>
</feature>
<evidence type="ECO:0000256" key="5">
    <source>
        <dbReference type="SAM" id="MobiDB-lite"/>
    </source>
</evidence>
<dbReference type="InterPro" id="IPR013325">
    <property type="entry name" value="RNA_pol_sigma_r2"/>
</dbReference>
<feature type="domain" description="RNA polymerase sigma-70 region 4" evidence="8">
    <location>
        <begin position="197"/>
        <end position="246"/>
    </location>
</feature>
<feature type="domain" description="RNA polymerase sigma-70 region 2" evidence="7">
    <location>
        <begin position="37"/>
        <end position="105"/>
    </location>
</feature>
<evidence type="ECO:0000259" key="8">
    <source>
        <dbReference type="Pfam" id="PF04545"/>
    </source>
</evidence>
<keyword evidence="10" id="KW-1185">Reference proteome</keyword>
<evidence type="ECO:0000259" key="7">
    <source>
        <dbReference type="Pfam" id="PF04542"/>
    </source>
</evidence>
<dbReference type="InterPro" id="IPR036388">
    <property type="entry name" value="WH-like_DNA-bd_sf"/>
</dbReference>
<evidence type="ECO:0000256" key="3">
    <source>
        <dbReference type="ARBA" id="ARBA00023125"/>
    </source>
</evidence>
<evidence type="ECO:0000313" key="9">
    <source>
        <dbReference type="EMBL" id="MEZ0491208.1"/>
    </source>
</evidence>
<evidence type="ECO:0000313" key="10">
    <source>
        <dbReference type="Proteomes" id="UP001566476"/>
    </source>
</evidence>
<dbReference type="PANTHER" id="PTHR30385">
    <property type="entry name" value="SIGMA FACTOR F FLAGELLAR"/>
    <property type="match status" value="1"/>
</dbReference>
<dbReference type="Gene3D" id="1.20.120.1810">
    <property type="match status" value="1"/>
</dbReference>
<dbReference type="Proteomes" id="UP001566476">
    <property type="component" value="Unassembled WGS sequence"/>
</dbReference>
<dbReference type="InterPro" id="IPR014322">
    <property type="entry name" value="RNA_pol_sigma-B/F/G"/>
</dbReference>
<dbReference type="InterPro" id="IPR007624">
    <property type="entry name" value="RNA_pol_sigma70_r3"/>
</dbReference>
<keyword evidence="4" id="KW-0804">Transcription</keyword>
<dbReference type="InterPro" id="IPR013324">
    <property type="entry name" value="RNA_pol_sigma_r3/r4-like"/>
</dbReference>
<dbReference type="NCBIfam" id="TIGR02937">
    <property type="entry name" value="sigma70-ECF"/>
    <property type="match status" value="1"/>
</dbReference>
<dbReference type="RefSeq" id="WP_370717231.1">
    <property type="nucleotide sequence ID" value="NZ_JBGGTQ010000001.1"/>
</dbReference>
<evidence type="ECO:0000256" key="2">
    <source>
        <dbReference type="ARBA" id="ARBA00023082"/>
    </source>
</evidence>
<dbReference type="InterPro" id="IPR007627">
    <property type="entry name" value="RNA_pol_sigma70_r2"/>
</dbReference>
<dbReference type="CDD" id="cd06171">
    <property type="entry name" value="Sigma70_r4"/>
    <property type="match status" value="1"/>
</dbReference>
<feature type="region of interest" description="Disordered" evidence="5">
    <location>
        <begin position="1"/>
        <end position="21"/>
    </location>
</feature>
<gene>
    <name evidence="9" type="ORF">AB2L28_03030</name>
</gene>
<dbReference type="Pfam" id="PF04545">
    <property type="entry name" value="Sigma70_r4"/>
    <property type="match status" value="1"/>
</dbReference>
<dbReference type="InterPro" id="IPR000943">
    <property type="entry name" value="RNA_pol_sigma70"/>
</dbReference>
<evidence type="ECO:0000256" key="1">
    <source>
        <dbReference type="ARBA" id="ARBA00023015"/>
    </source>
</evidence>
<dbReference type="Pfam" id="PF04539">
    <property type="entry name" value="Sigma70_r3"/>
    <property type="match status" value="1"/>
</dbReference>
<sequence length="254" mass="27760">MPAARGGEHDADTPLLERMASLAPDDPERARLREQLTRRHLPLAEHLAARFAGRGEPQDDLAQVATIGLLKALDRFDPARGVPFGAYAVPTMLGEIKRHFRDRGWAMRVPRRVQEAGRLLADTREVLTQELGRAPTVTELAERTGHDADDVVEVLEAANAYSTVPLDTGSPSSPALALGEDDAALESVENREALRPLLAALPVRERRILVLRFVRGMSQSQIAAEVGISQMHVSRLLNRTLARLREGLGDVDGA</sequence>
<dbReference type="SUPFAM" id="SSF88946">
    <property type="entry name" value="Sigma2 domain of RNA polymerase sigma factors"/>
    <property type="match status" value="1"/>
</dbReference>
<dbReference type="PRINTS" id="PR00046">
    <property type="entry name" value="SIGMA70FCT"/>
</dbReference>
<organism evidence="9 10">
    <name type="scientific">Kineococcus mangrovi</name>
    <dbReference type="NCBI Taxonomy" id="1660183"/>
    <lineage>
        <taxon>Bacteria</taxon>
        <taxon>Bacillati</taxon>
        <taxon>Actinomycetota</taxon>
        <taxon>Actinomycetes</taxon>
        <taxon>Kineosporiales</taxon>
        <taxon>Kineosporiaceae</taxon>
        <taxon>Kineococcus</taxon>
    </lineage>
</organism>
<accession>A0ABV4HXQ8</accession>
<comment type="caution">
    <text evidence="9">The sequence shown here is derived from an EMBL/GenBank/DDBJ whole genome shotgun (WGS) entry which is preliminary data.</text>
</comment>
<feature type="compositionally biased region" description="Basic and acidic residues" evidence="5">
    <location>
        <begin position="1"/>
        <end position="12"/>
    </location>
</feature>
<evidence type="ECO:0000259" key="6">
    <source>
        <dbReference type="Pfam" id="PF04539"/>
    </source>
</evidence>
<proteinExistence type="predicted"/>
<protein>
    <submittedName>
        <fullName evidence="9">SigB/SigF/SigG family RNA polymerase sigma factor</fullName>
    </submittedName>
</protein>
<keyword evidence="2" id="KW-0731">Sigma factor</keyword>
<name>A0ABV4HXQ8_9ACTN</name>
<dbReference type="EMBL" id="JBGGTQ010000001">
    <property type="protein sequence ID" value="MEZ0491208.1"/>
    <property type="molecule type" value="Genomic_DNA"/>
</dbReference>
<dbReference type="InterPro" id="IPR007630">
    <property type="entry name" value="RNA_pol_sigma70_r4"/>
</dbReference>
<dbReference type="SUPFAM" id="SSF88659">
    <property type="entry name" value="Sigma3 and sigma4 domains of RNA polymerase sigma factors"/>
    <property type="match status" value="2"/>
</dbReference>
<evidence type="ECO:0000256" key="4">
    <source>
        <dbReference type="ARBA" id="ARBA00023163"/>
    </source>
</evidence>
<keyword evidence="3" id="KW-0238">DNA-binding</keyword>
<dbReference type="PANTHER" id="PTHR30385:SF4">
    <property type="entry name" value="RNA POLYMERASE SIGMA-E FACTOR"/>
    <property type="match status" value="1"/>
</dbReference>
<dbReference type="Gene3D" id="1.10.10.10">
    <property type="entry name" value="Winged helix-like DNA-binding domain superfamily/Winged helix DNA-binding domain"/>
    <property type="match status" value="2"/>
</dbReference>